<dbReference type="SUPFAM" id="SSF52540">
    <property type="entry name" value="P-loop containing nucleoside triphosphate hydrolases"/>
    <property type="match status" value="1"/>
</dbReference>
<dbReference type="GO" id="GO:0005524">
    <property type="term" value="F:ATP binding"/>
    <property type="evidence" value="ECO:0007669"/>
    <property type="project" value="InterPro"/>
</dbReference>
<protein>
    <submittedName>
        <fullName evidence="2">Putative ATPase</fullName>
    </submittedName>
</protein>
<dbReference type="AlphaFoldDB" id="A0A4Q7L4Q1"/>
<dbReference type="EMBL" id="SGWQ01000002">
    <property type="protein sequence ID" value="RZS43192.1"/>
    <property type="molecule type" value="Genomic_DNA"/>
</dbReference>
<dbReference type="Pfam" id="PF13304">
    <property type="entry name" value="AAA_21"/>
    <property type="match status" value="1"/>
</dbReference>
<sequence length="383" mass="42477">MTMLIDRLSVRNYRVLRDVTLSDLTPLTVLLGPNGSGKSTVLDTLAFLAEAVEDGLGTAVGARGGFGELRTFGSEGPVAIELDVRSEAGRFHYRLSFDSAEVPIDEILSWQSADSELRPLLEFRNGNGVTYDENANQESEVLADASLLALDTFGRINRYREIAELRRFILRWRQVNIEVARVRAGAADPGEQYGLFSDGSNLASAVARLWNSGPDAHDELERTLRKFVPKLDSVALGSDDNGWLIVQTKDFAFEQHADPDAVSEGTLRLLAQLVALRQPRASALMVEEPENNVHPRMHYRLAEEFRFASADRQVLVATHAPRFVDAVRPDELWALYRDDDGYARVRRAADEPRLMAMLDAGGSLGELWAEGYFRGGIAEEDSP</sequence>
<dbReference type="PANTHER" id="PTHR40396:SF1">
    <property type="entry name" value="ATPASE AAA-TYPE CORE DOMAIN-CONTAINING PROTEIN"/>
    <property type="match status" value="1"/>
</dbReference>
<accession>A0A4Q7L4Q1</accession>
<dbReference type="PIRSF" id="PIRSF029347">
    <property type="entry name" value="RecF"/>
    <property type="match status" value="1"/>
</dbReference>
<comment type="caution">
    <text evidence="2">The sequence shown here is derived from an EMBL/GenBank/DDBJ whole genome shotgun (WGS) entry which is preliminary data.</text>
</comment>
<dbReference type="RefSeq" id="WP_130343074.1">
    <property type="nucleotide sequence ID" value="NZ_SGWQ01000002.1"/>
</dbReference>
<feature type="domain" description="ATPase AAA-type core" evidence="1">
    <location>
        <begin position="27"/>
        <end position="325"/>
    </location>
</feature>
<proteinExistence type="predicted"/>
<evidence type="ECO:0000259" key="1">
    <source>
        <dbReference type="Pfam" id="PF13304"/>
    </source>
</evidence>
<dbReference type="InterPro" id="IPR027417">
    <property type="entry name" value="P-loop_NTPase"/>
</dbReference>
<dbReference type="GO" id="GO:0016887">
    <property type="term" value="F:ATP hydrolysis activity"/>
    <property type="evidence" value="ECO:0007669"/>
    <property type="project" value="InterPro"/>
</dbReference>
<dbReference type="Proteomes" id="UP000294257">
    <property type="component" value="Unassembled WGS sequence"/>
</dbReference>
<dbReference type="Gene3D" id="3.40.50.300">
    <property type="entry name" value="P-loop containing nucleotide triphosphate hydrolases"/>
    <property type="match status" value="2"/>
</dbReference>
<reference evidence="2 3" key="1">
    <citation type="submission" date="2019-02" db="EMBL/GenBank/DDBJ databases">
        <title>Genomic Encyclopedia of Type Strains, Phase IV (KMG-IV): sequencing the most valuable type-strain genomes for metagenomic binning, comparative biology and taxonomic classification.</title>
        <authorList>
            <person name="Goeker M."/>
        </authorList>
    </citation>
    <scope>NUCLEOTIDE SEQUENCE [LARGE SCALE GENOMIC DNA]</scope>
    <source>
        <strain evidence="2 3">DSM 101727</strain>
    </source>
</reference>
<dbReference type="InterPro" id="IPR014555">
    <property type="entry name" value="RecF-like"/>
</dbReference>
<keyword evidence="3" id="KW-1185">Reference proteome</keyword>
<dbReference type="InterPro" id="IPR003959">
    <property type="entry name" value="ATPase_AAA_core"/>
</dbReference>
<dbReference type="PANTHER" id="PTHR40396">
    <property type="entry name" value="ATPASE-LIKE PROTEIN"/>
    <property type="match status" value="1"/>
</dbReference>
<dbReference type="OrthoDB" id="104167at2"/>
<evidence type="ECO:0000313" key="2">
    <source>
        <dbReference type="EMBL" id="RZS43192.1"/>
    </source>
</evidence>
<gene>
    <name evidence="2" type="ORF">EV193_102171</name>
</gene>
<evidence type="ECO:0000313" key="3">
    <source>
        <dbReference type="Proteomes" id="UP000294257"/>
    </source>
</evidence>
<name>A0A4Q7L4Q1_9PSEU</name>
<organism evidence="2 3">
    <name type="scientific">Herbihabitans rhizosphaerae</name>
    <dbReference type="NCBI Taxonomy" id="1872711"/>
    <lineage>
        <taxon>Bacteria</taxon>
        <taxon>Bacillati</taxon>
        <taxon>Actinomycetota</taxon>
        <taxon>Actinomycetes</taxon>
        <taxon>Pseudonocardiales</taxon>
        <taxon>Pseudonocardiaceae</taxon>
        <taxon>Herbihabitans</taxon>
    </lineage>
</organism>